<reference evidence="5" key="1">
    <citation type="submission" date="2022-12" db="EMBL/GenBank/DDBJ databases">
        <title>Reference genome sequencing for broad-spectrum identification of bacterial and archaeal isolates by mass spectrometry.</title>
        <authorList>
            <person name="Sekiguchi Y."/>
            <person name="Tourlousse D.M."/>
        </authorList>
    </citation>
    <scope>NUCLEOTIDE SEQUENCE</scope>
    <source>
        <strain evidence="5">10succ1</strain>
    </source>
</reference>
<dbReference type="AlphaFoldDB" id="A0A9W6GK24"/>
<keyword evidence="6" id="KW-1185">Reference proteome</keyword>
<evidence type="ECO:0000256" key="3">
    <source>
        <dbReference type="ARBA" id="ARBA00023235"/>
    </source>
</evidence>
<dbReference type="InterPro" id="IPR001608">
    <property type="entry name" value="Ala_racemase_N"/>
</dbReference>
<comment type="cofactor">
    <cofactor evidence="1">
        <name>pyridoxal 5'-phosphate</name>
        <dbReference type="ChEBI" id="CHEBI:597326"/>
    </cofactor>
</comment>
<evidence type="ECO:0000256" key="1">
    <source>
        <dbReference type="ARBA" id="ARBA00001933"/>
    </source>
</evidence>
<dbReference type="InterPro" id="IPR000821">
    <property type="entry name" value="Ala_racemase"/>
</dbReference>
<evidence type="ECO:0000256" key="2">
    <source>
        <dbReference type="ARBA" id="ARBA00022898"/>
    </source>
</evidence>
<dbReference type="Proteomes" id="UP001144471">
    <property type="component" value="Unassembled WGS sequence"/>
</dbReference>
<accession>A0A9W6GK24</accession>
<keyword evidence="2" id="KW-0663">Pyridoxal phosphate</keyword>
<dbReference type="PANTHER" id="PTHR30511:SF3">
    <property type="entry name" value="LYSINE RACEMASE"/>
    <property type="match status" value="1"/>
</dbReference>
<dbReference type="InterPro" id="IPR029066">
    <property type="entry name" value="PLP-binding_barrel"/>
</dbReference>
<dbReference type="Pfam" id="PF01168">
    <property type="entry name" value="Ala_racemase_N"/>
    <property type="match status" value="1"/>
</dbReference>
<evidence type="ECO:0000259" key="4">
    <source>
        <dbReference type="Pfam" id="PF01168"/>
    </source>
</evidence>
<gene>
    <name evidence="5" type="ORF">PM10SUCC1_20870</name>
</gene>
<evidence type="ECO:0000313" key="5">
    <source>
        <dbReference type="EMBL" id="GLI56573.1"/>
    </source>
</evidence>
<dbReference type="GO" id="GO:0030170">
    <property type="term" value="F:pyridoxal phosphate binding"/>
    <property type="evidence" value="ECO:0007669"/>
    <property type="project" value="TreeGrafter"/>
</dbReference>
<proteinExistence type="predicted"/>
<dbReference type="SUPFAM" id="SSF51419">
    <property type="entry name" value="PLP-binding barrel"/>
    <property type="match status" value="1"/>
</dbReference>
<dbReference type="PANTHER" id="PTHR30511">
    <property type="entry name" value="ALANINE RACEMASE"/>
    <property type="match status" value="1"/>
</dbReference>
<dbReference type="GO" id="GO:0008784">
    <property type="term" value="F:alanine racemase activity"/>
    <property type="evidence" value="ECO:0007669"/>
    <property type="project" value="TreeGrafter"/>
</dbReference>
<dbReference type="RefSeq" id="WP_281835821.1">
    <property type="nucleotide sequence ID" value="NZ_BSDY01000009.1"/>
</dbReference>
<sequence>MTYPKLVIDLKKIERNTREMVRRCQERGVEVAGVTKMVCGNETIGMTLVEAGVEILADSRIENLERMSKIPVPKMLIRIPMASQAEKIVKFSDISLVSEPSTIRVLAEEALRQNKIYDIILMVDLGDLREGIFYRKEIFETVEEIVSLRGVRLLGIGSNLTCYGGVFPTRENLSRLIEVKSALEERFALSLKVVSGGNSGSLTLFEDTSFPVGINQLRLGASLLMGIGLDDKPIRGLDTDIFRLEAEIVEIRMKPSIPIGRRGLDSFGERPVFVDRGVRRRAICALGKQDVSLDHLTPMDSDIIILGGSSDHLILDITDSSEEYFVNGRIEFTLTYGGCLAAMASEYINKVFL</sequence>
<organism evidence="5 6">
    <name type="scientific">Propionigenium maris DSM 9537</name>
    <dbReference type="NCBI Taxonomy" id="1123000"/>
    <lineage>
        <taxon>Bacteria</taxon>
        <taxon>Fusobacteriati</taxon>
        <taxon>Fusobacteriota</taxon>
        <taxon>Fusobacteriia</taxon>
        <taxon>Fusobacteriales</taxon>
        <taxon>Fusobacteriaceae</taxon>
        <taxon>Propionigenium</taxon>
    </lineage>
</organism>
<dbReference type="CDD" id="cd06815">
    <property type="entry name" value="PLPDE_III_AR_like_1"/>
    <property type="match status" value="1"/>
</dbReference>
<protein>
    <submittedName>
        <fullName evidence="5">Alanine racemase</fullName>
    </submittedName>
</protein>
<dbReference type="GO" id="GO:0005829">
    <property type="term" value="C:cytosol"/>
    <property type="evidence" value="ECO:0007669"/>
    <property type="project" value="TreeGrafter"/>
</dbReference>
<feature type="domain" description="Alanine racemase N-terminal" evidence="4">
    <location>
        <begin position="8"/>
        <end position="225"/>
    </location>
</feature>
<comment type="caution">
    <text evidence="5">The sequence shown here is derived from an EMBL/GenBank/DDBJ whole genome shotgun (WGS) entry which is preliminary data.</text>
</comment>
<dbReference type="NCBIfam" id="NF040742">
    <property type="entry name" value="racem_Orr"/>
    <property type="match status" value="1"/>
</dbReference>
<dbReference type="EMBL" id="BSDY01000009">
    <property type="protein sequence ID" value="GLI56573.1"/>
    <property type="molecule type" value="Genomic_DNA"/>
</dbReference>
<dbReference type="Gene3D" id="3.20.20.10">
    <property type="entry name" value="Alanine racemase"/>
    <property type="match status" value="1"/>
</dbReference>
<evidence type="ECO:0000313" key="6">
    <source>
        <dbReference type="Proteomes" id="UP001144471"/>
    </source>
</evidence>
<keyword evidence="3" id="KW-0413">Isomerase</keyword>
<name>A0A9W6GK24_9FUSO</name>